<feature type="transmembrane region" description="Helical" evidence="7">
    <location>
        <begin position="36"/>
        <end position="60"/>
    </location>
</feature>
<feature type="non-terminal residue" evidence="9">
    <location>
        <position position="1"/>
    </location>
</feature>
<dbReference type="AlphaFoldDB" id="A0A0F9FUJ0"/>
<evidence type="ECO:0000256" key="3">
    <source>
        <dbReference type="ARBA" id="ARBA00022475"/>
    </source>
</evidence>
<dbReference type="PANTHER" id="PTHR30193:SF37">
    <property type="entry name" value="INNER MEMBRANE ABC TRANSPORTER PERMEASE PROTEIN YCJO"/>
    <property type="match status" value="1"/>
</dbReference>
<dbReference type="PROSITE" id="PS50928">
    <property type="entry name" value="ABC_TM1"/>
    <property type="match status" value="1"/>
</dbReference>
<organism evidence="9">
    <name type="scientific">marine sediment metagenome</name>
    <dbReference type="NCBI Taxonomy" id="412755"/>
    <lineage>
        <taxon>unclassified sequences</taxon>
        <taxon>metagenomes</taxon>
        <taxon>ecological metagenomes</taxon>
    </lineage>
</organism>
<keyword evidence="6 7" id="KW-0472">Membrane</keyword>
<proteinExistence type="predicted"/>
<keyword evidence="3" id="KW-1003">Cell membrane</keyword>
<evidence type="ECO:0000256" key="7">
    <source>
        <dbReference type="SAM" id="Phobius"/>
    </source>
</evidence>
<keyword evidence="5 7" id="KW-1133">Transmembrane helix</keyword>
<evidence type="ECO:0000256" key="5">
    <source>
        <dbReference type="ARBA" id="ARBA00022989"/>
    </source>
</evidence>
<dbReference type="Pfam" id="PF00528">
    <property type="entry name" value="BPD_transp_1"/>
    <property type="match status" value="1"/>
</dbReference>
<evidence type="ECO:0000256" key="2">
    <source>
        <dbReference type="ARBA" id="ARBA00022448"/>
    </source>
</evidence>
<dbReference type="EMBL" id="LAZR01022414">
    <property type="protein sequence ID" value="KKL81951.1"/>
    <property type="molecule type" value="Genomic_DNA"/>
</dbReference>
<feature type="transmembrane region" description="Helical" evidence="7">
    <location>
        <begin position="144"/>
        <end position="164"/>
    </location>
</feature>
<evidence type="ECO:0000256" key="4">
    <source>
        <dbReference type="ARBA" id="ARBA00022692"/>
    </source>
</evidence>
<keyword evidence="4 7" id="KW-0812">Transmembrane</keyword>
<reference evidence="9" key="1">
    <citation type="journal article" date="2015" name="Nature">
        <title>Complex archaea that bridge the gap between prokaryotes and eukaryotes.</title>
        <authorList>
            <person name="Spang A."/>
            <person name="Saw J.H."/>
            <person name="Jorgensen S.L."/>
            <person name="Zaremba-Niedzwiedzka K."/>
            <person name="Martijn J."/>
            <person name="Lind A.E."/>
            <person name="van Eijk R."/>
            <person name="Schleper C."/>
            <person name="Guy L."/>
            <person name="Ettema T.J."/>
        </authorList>
    </citation>
    <scope>NUCLEOTIDE SEQUENCE</scope>
</reference>
<comment type="caution">
    <text evidence="9">The sequence shown here is derived from an EMBL/GenBank/DDBJ whole genome shotgun (WGS) entry which is preliminary data.</text>
</comment>
<gene>
    <name evidence="9" type="ORF">LCGC14_1989610</name>
</gene>
<dbReference type="Gene3D" id="1.10.3720.10">
    <property type="entry name" value="MetI-like"/>
    <property type="match status" value="1"/>
</dbReference>
<dbReference type="GO" id="GO:0055085">
    <property type="term" value="P:transmembrane transport"/>
    <property type="evidence" value="ECO:0007669"/>
    <property type="project" value="InterPro"/>
</dbReference>
<evidence type="ECO:0000313" key="9">
    <source>
        <dbReference type="EMBL" id="KKL81951.1"/>
    </source>
</evidence>
<name>A0A0F9FUJ0_9ZZZZ</name>
<dbReference type="InterPro" id="IPR051393">
    <property type="entry name" value="ABC_transporter_permease"/>
</dbReference>
<keyword evidence="2" id="KW-0813">Transport</keyword>
<dbReference type="InterPro" id="IPR035906">
    <property type="entry name" value="MetI-like_sf"/>
</dbReference>
<sequence>LVFRKFLALDGAINQLLTGIGLGGLAQAWLSNTSLNIWIVSLVLVWQWVGYNLIIFYAGLQSIDNALLEASFIDGATLTRAIFKIVLPLMKPIILLCAMLNFIGGFRIYDMIWVMTRGGPVHSSEVLTTYMYYQSFQSNGPNDMGYASTVAILLTLIVLIFAVLRIRFVTER</sequence>
<comment type="subcellular location">
    <subcellularLocation>
        <location evidence="1">Cell membrane</location>
        <topology evidence="1">Multi-pass membrane protein</topology>
    </subcellularLocation>
</comment>
<protein>
    <recommendedName>
        <fullName evidence="8">ABC transmembrane type-1 domain-containing protein</fullName>
    </recommendedName>
</protein>
<feature type="domain" description="ABC transmembrane type-1" evidence="8">
    <location>
        <begin position="1"/>
        <end position="165"/>
    </location>
</feature>
<feature type="transmembrane region" description="Helical" evidence="7">
    <location>
        <begin position="81"/>
        <end position="103"/>
    </location>
</feature>
<evidence type="ECO:0000259" key="8">
    <source>
        <dbReference type="PROSITE" id="PS50928"/>
    </source>
</evidence>
<dbReference type="GO" id="GO:0005886">
    <property type="term" value="C:plasma membrane"/>
    <property type="evidence" value="ECO:0007669"/>
    <property type="project" value="UniProtKB-SubCell"/>
</dbReference>
<dbReference type="PANTHER" id="PTHR30193">
    <property type="entry name" value="ABC TRANSPORTER PERMEASE PROTEIN"/>
    <property type="match status" value="1"/>
</dbReference>
<dbReference type="SUPFAM" id="SSF161098">
    <property type="entry name" value="MetI-like"/>
    <property type="match status" value="1"/>
</dbReference>
<dbReference type="CDD" id="cd06261">
    <property type="entry name" value="TM_PBP2"/>
    <property type="match status" value="1"/>
</dbReference>
<dbReference type="InterPro" id="IPR000515">
    <property type="entry name" value="MetI-like"/>
</dbReference>
<evidence type="ECO:0000256" key="6">
    <source>
        <dbReference type="ARBA" id="ARBA00023136"/>
    </source>
</evidence>
<accession>A0A0F9FUJ0</accession>
<evidence type="ECO:0000256" key="1">
    <source>
        <dbReference type="ARBA" id="ARBA00004651"/>
    </source>
</evidence>